<dbReference type="PROSITE" id="PS50198">
    <property type="entry name" value="PPIC_PPIASE_2"/>
    <property type="match status" value="1"/>
</dbReference>
<evidence type="ECO:0000256" key="3">
    <source>
        <dbReference type="ARBA" id="ARBA00022729"/>
    </source>
</evidence>
<evidence type="ECO:0000256" key="6">
    <source>
        <dbReference type="PROSITE-ProRule" id="PRU00278"/>
    </source>
</evidence>
<dbReference type="InterPro" id="IPR050245">
    <property type="entry name" value="PrsA_foldase"/>
</dbReference>
<dbReference type="PROSITE" id="PS51257">
    <property type="entry name" value="PROKAR_LIPOPROTEIN"/>
    <property type="match status" value="1"/>
</dbReference>
<dbReference type="EMBL" id="JAHLFQ010000108">
    <property type="protein sequence ID" value="MBU3804083.1"/>
    <property type="molecule type" value="Genomic_DNA"/>
</dbReference>
<gene>
    <name evidence="10" type="ORF">H9872_04920</name>
</gene>
<feature type="domain" description="PpiC" evidence="9">
    <location>
        <begin position="191"/>
        <end position="282"/>
    </location>
</feature>
<evidence type="ECO:0000256" key="1">
    <source>
        <dbReference type="ARBA" id="ARBA00000971"/>
    </source>
</evidence>
<feature type="region of interest" description="Disordered" evidence="7">
    <location>
        <begin position="334"/>
        <end position="383"/>
    </location>
</feature>
<evidence type="ECO:0000256" key="5">
    <source>
        <dbReference type="ARBA" id="ARBA00023235"/>
    </source>
</evidence>
<comment type="catalytic activity">
    <reaction evidence="1">
        <text>[protein]-peptidylproline (omega=180) = [protein]-peptidylproline (omega=0)</text>
        <dbReference type="Rhea" id="RHEA:16237"/>
        <dbReference type="Rhea" id="RHEA-COMP:10747"/>
        <dbReference type="Rhea" id="RHEA-COMP:10748"/>
        <dbReference type="ChEBI" id="CHEBI:83833"/>
        <dbReference type="ChEBI" id="CHEBI:83834"/>
        <dbReference type="EC" id="5.2.1.8"/>
    </reaction>
</comment>
<dbReference type="Gene3D" id="1.10.4030.10">
    <property type="entry name" value="Porin chaperone SurA, peptide-binding domain"/>
    <property type="match status" value="2"/>
</dbReference>
<keyword evidence="5 6" id="KW-0413">Isomerase</keyword>
<reference evidence="10" key="1">
    <citation type="journal article" date="2021" name="PeerJ">
        <title>Extensive microbial diversity within the chicken gut microbiome revealed by metagenomics and culture.</title>
        <authorList>
            <person name="Gilroy R."/>
            <person name="Ravi A."/>
            <person name="Getino M."/>
            <person name="Pursley I."/>
            <person name="Horton D.L."/>
            <person name="Alikhan N.F."/>
            <person name="Baker D."/>
            <person name="Gharbi K."/>
            <person name="Hall N."/>
            <person name="Watson M."/>
            <person name="Adriaenssens E.M."/>
            <person name="Foster-Nyarko E."/>
            <person name="Jarju S."/>
            <person name="Secka A."/>
            <person name="Antonio M."/>
            <person name="Oren A."/>
            <person name="Chaudhuri R.R."/>
            <person name="La Ragione R."/>
            <person name="Hildebrand F."/>
            <person name="Pallen M.J."/>
        </authorList>
    </citation>
    <scope>NUCLEOTIDE SEQUENCE</scope>
    <source>
        <strain evidence="10">B5-657</strain>
    </source>
</reference>
<dbReference type="SUPFAM" id="SSF109998">
    <property type="entry name" value="Triger factor/SurA peptide-binding domain-like"/>
    <property type="match status" value="1"/>
</dbReference>
<dbReference type="Pfam" id="PF13145">
    <property type="entry name" value="Rotamase_2"/>
    <property type="match status" value="1"/>
</dbReference>
<sequence length="383" mass="42776">MKLFKKIIAVLAIATMSLGMVACSNQKAGTESTDQKNDETIIAKVEDVPIYKTVLDNEMAYMDYYMQMYYGTDYTSNADVMEQYYAYRDSVVQSLIEAEVLVLKAKEMDEIQVTDDEINEELEVTKANFSTEDEFNTALEQSGMTLDEFKENIKKNLLVTKLIDLYANNAEVTDEEISEYYNTNIANYTTQAGANLSHILVDSEEKANEVLEKYNAGTSFEDLAAEYGTDGTKDNGGSLGYIPYETTQYDADFMAGAKLLGEGEVSKPVETQFGWHIIKADGIQSEDVVQPLEEVKDSIKTAIQNDKAEQELIDKLVEWKKEYNIQIFEENYKTEDTTDAAESTNTEDTTDASESTNTEDTTETTESPNTETASPEASTGTSN</sequence>
<comment type="caution">
    <text evidence="10">The sequence shown here is derived from an EMBL/GenBank/DDBJ whole genome shotgun (WGS) entry which is preliminary data.</text>
</comment>
<dbReference type="Proteomes" id="UP000824229">
    <property type="component" value="Unassembled WGS sequence"/>
</dbReference>
<reference evidence="10" key="2">
    <citation type="submission" date="2021-04" db="EMBL/GenBank/DDBJ databases">
        <authorList>
            <person name="Gilroy R."/>
        </authorList>
    </citation>
    <scope>NUCLEOTIDE SEQUENCE</scope>
    <source>
        <strain evidence="10">B5-657</strain>
    </source>
</reference>
<evidence type="ECO:0000256" key="8">
    <source>
        <dbReference type="SAM" id="SignalP"/>
    </source>
</evidence>
<dbReference type="PANTHER" id="PTHR47245">
    <property type="entry name" value="PEPTIDYLPROLYL ISOMERASE"/>
    <property type="match status" value="1"/>
</dbReference>
<dbReference type="InterPro" id="IPR027304">
    <property type="entry name" value="Trigger_fact/SurA_dom_sf"/>
</dbReference>
<protein>
    <recommendedName>
        <fullName evidence="2">peptidylprolyl isomerase</fullName>
        <ecNumber evidence="2">5.2.1.8</ecNumber>
    </recommendedName>
</protein>
<dbReference type="GO" id="GO:0003755">
    <property type="term" value="F:peptidyl-prolyl cis-trans isomerase activity"/>
    <property type="evidence" value="ECO:0007669"/>
    <property type="project" value="UniProtKB-KW"/>
</dbReference>
<dbReference type="InterPro" id="IPR000297">
    <property type="entry name" value="PPIase_PpiC"/>
</dbReference>
<evidence type="ECO:0000256" key="2">
    <source>
        <dbReference type="ARBA" id="ARBA00013194"/>
    </source>
</evidence>
<proteinExistence type="predicted"/>
<accession>A0A9E2KBQ9</accession>
<dbReference type="SUPFAM" id="SSF54534">
    <property type="entry name" value="FKBP-like"/>
    <property type="match status" value="1"/>
</dbReference>
<dbReference type="EC" id="5.2.1.8" evidence="2"/>
<evidence type="ECO:0000256" key="4">
    <source>
        <dbReference type="ARBA" id="ARBA00023110"/>
    </source>
</evidence>
<name>A0A9E2KBQ9_9FIRM</name>
<dbReference type="Gene3D" id="3.10.50.40">
    <property type="match status" value="1"/>
</dbReference>
<organism evidence="10 11">
    <name type="scientific">Candidatus Cellulosilyticum pullistercoris</name>
    <dbReference type="NCBI Taxonomy" id="2838521"/>
    <lineage>
        <taxon>Bacteria</taxon>
        <taxon>Bacillati</taxon>
        <taxon>Bacillota</taxon>
        <taxon>Clostridia</taxon>
        <taxon>Lachnospirales</taxon>
        <taxon>Cellulosilyticaceae</taxon>
        <taxon>Cellulosilyticum</taxon>
    </lineage>
</organism>
<evidence type="ECO:0000313" key="10">
    <source>
        <dbReference type="EMBL" id="MBU3804083.1"/>
    </source>
</evidence>
<evidence type="ECO:0000256" key="7">
    <source>
        <dbReference type="SAM" id="MobiDB-lite"/>
    </source>
</evidence>
<evidence type="ECO:0000313" key="11">
    <source>
        <dbReference type="Proteomes" id="UP000824229"/>
    </source>
</evidence>
<dbReference type="PANTHER" id="PTHR47245:SF1">
    <property type="entry name" value="FOLDASE PROTEIN PRSA"/>
    <property type="match status" value="1"/>
</dbReference>
<dbReference type="AlphaFoldDB" id="A0A9E2KBQ9"/>
<evidence type="ECO:0000259" key="9">
    <source>
        <dbReference type="PROSITE" id="PS50198"/>
    </source>
</evidence>
<dbReference type="Pfam" id="PF13624">
    <property type="entry name" value="SurA_N_3"/>
    <property type="match status" value="1"/>
</dbReference>
<keyword evidence="4 6" id="KW-0697">Rotamase</keyword>
<feature type="chain" id="PRO_5038344336" description="peptidylprolyl isomerase" evidence="8">
    <location>
        <begin position="23"/>
        <end position="383"/>
    </location>
</feature>
<feature type="signal peptide" evidence="8">
    <location>
        <begin position="1"/>
        <end position="22"/>
    </location>
</feature>
<keyword evidence="3 8" id="KW-0732">Signal</keyword>
<feature type="compositionally biased region" description="Low complexity" evidence="7">
    <location>
        <begin position="340"/>
        <end position="376"/>
    </location>
</feature>
<dbReference type="InterPro" id="IPR046357">
    <property type="entry name" value="PPIase_dom_sf"/>
</dbReference>